<evidence type="ECO:0000256" key="5">
    <source>
        <dbReference type="ARBA" id="ARBA00022597"/>
    </source>
</evidence>
<comment type="caution">
    <text evidence="14">The sequence shown here is derived from an EMBL/GenBank/DDBJ whole genome shotgun (WGS) entry which is preliminary data.</text>
</comment>
<feature type="transmembrane region" description="Helical" evidence="11">
    <location>
        <begin position="61"/>
        <end position="85"/>
    </location>
</feature>
<reference evidence="15" key="1">
    <citation type="journal article" date="2019" name="Int. J. Syst. Evol. Microbiol.">
        <title>The Global Catalogue of Microorganisms (GCM) 10K type strain sequencing project: providing services to taxonomists for standard genome sequencing and annotation.</title>
        <authorList>
            <consortium name="The Broad Institute Genomics Platform"/>
            <consortium name="The Broad Institute Genome Sequencing Center for Infectious Disease"/>
            <person name="Wu L."/>
            <person name="Ma J."/>
        </authorList>
    </citation>
    <scope>NUCLEOTIDE SEQUENCE [LARGE SCALE GENOMIC DNA]</scope>
    <source>
        <strain evidence="15">CCUG 63287</strain>
    </source>
</reference>
<evidence type="ECO:0000256" key="2">
    <source>
        <dbReference type="ARBA" id="ARBA00009047"/>
    </source>
</evidence>
<accession>A0ABV9JBL1</accession>
<organism evidence="14 15">
    <name type="scientific">Lactococcus nasutitermitis</name>
    <dbReference type="NCBI Taxonomy" id="1652957"/>
    <lineage>
        <taxon>Bacteria</taxon>
        <taxon>Bacillati</taxon>
        <taxon>Bacillota</taxon>
        <taxon>Bacilli</taxon>
        <taxon>Lactobacillales</taxon>
        <taxon>Streptococcaceae</taxon>
        <taxon>Lactococcus</taxon>
    </lineage>
</organism>
<evidence type="ECO:0000256" key="11">
    <source>
        <dbReference type="RuleBase" id="RU363032"/>
    </source>
</evidence>
<keyword evidence="5 12" id="KW-0762">Sugar transport</keyword>
<name>A0ABV9JBL1_9LACT</name>
<protein>
    <recommendedName>
        <fullName evidence="12">Maltose/maltodextrin transport system permease protein</fullName>
    </recommendedName>
</protein>
<dbReference type="RefSeq" id="WP_213533458.1">
    <property type="nucleotide sequence ID" value="NZ_BOVQ01000002.1"/>
</dbReference>
<dbReference type="InterPro" id="IPR035906">
    <property type="entry name" value="MetI-like_sf"/>
</dbReference>
<evidence type="ECO:0000256" key="4">
    <source>
        <dbReference type="ARBA" id="ARBA00022475"/>
    </source>
</evidence>
<feature type="domain" description="ABC transmembrane type-1" evidence="13">
    <location>
        <begin position="232"/>
        <end position="457"/>
    </location>
</feature>
<keyword evidence="3 11" id="KW-0813">Transport</keyword>
<proteinExistence type="inferred from homology"/>
<dbReference type="InterPro" id="IPR000515">
    <property type="entry name" value="MetI-like"/>
</dbReference>
<keyword evidence="6 11" id="KW-0812">Transmembrane</keyword>
<feature type="transmembrane region" description="Helical" evidence="11">
    <location>
        <begin position="296"/>
        <end position="315"/>
    </location>
</feature>
<dbReference type="CDD" id="cd06261">
    <property type="entry name" value="TM_PBP2"/>
    <property type="match status" value="1"/>
</dbReference>
<comment type="subcellular location">
    <subcellularLocation>
        <location evidence="1 11">Cell membrane</location>
        <topology evidence="1 11">Multi-pass membrane protein</topology>
    </subcellularLocation>
</comment>
<dbReference type="Gene3D" id="1.10.3720.10">
    <property type="entry name" value="MetI-like"/>
    <property type="match status" value="1"/>
</dbReference>
<evidence type="ECO:0000256" key="8">
    <source>
        <dbReference type="ARBA" id="ARBA00022927"/>
    </source>
</evidence>
<feature type="transmembrane region" description="Helical" evidence="11">
    <location>
        <begin position="327"/>
        <end position="347"/>
    </location>
</feature>
<evidence type="ECO:0000256" key="10">
    <source>
        <dbReference type="ARBA" id="ARBA00023136"/>
    </source>
</evidence>
<evidence type="ECO:0000313" key="15">
    <source>
        <dbReference type="Proteomes" id="UP001595987"/>
    </source>
</evidence>
<dbReference type="SUPFAM" id="SSF161098">
    <property type="entry name" value="MetI-like"/>
    <property type="match status" value="1"/>
</dbReference>
<dbReference type="Pfam" id="PF00528">
    <property type="entry name" value="BPD_transp_1"/>
    <property type="match status" value="1"/>
</dbReference>
<feature type="transmembrane region" description="Helical" evidence="11">
    <location>
        <begin position="267"/>
        <end position="290"/>
    </location>
</feature>
<evidence type="ECO:0000256" key="9">
    <source>
        <dbReference type="ARBA" id="ARBA00022989"/>
    </source>
</evidence>
<evidence type="ECO:0000256" key="12">
    <source>
        <dbReference type="RuleBase" id="RU367050"/>
    </source>
</evidence>
<keyword evidence="4 12" id="KW-1003">Cell membrane</keyword>
<keyword evidence="10 11" id="KW-0472">Membrane</keyword>
<sequence length="467" mass="52113">MSENNNINLAGNTVPPNKHLIREEKSIKLGEVWSKGDTSTKLTFLFMGLNQIKNKQWVKGFSFLILEIAFIVWLIFSGISAFSLLSTLGPYKVTKQVFNNAQQIYVTVHPSNSVLILLWGIMACVIVILFVLLYFVNYRSNKHLYWLQLNDKKIPTNKEELASLLDSRLHTTLMALPLLGILAFTVLPTIYMISMAFTNFDQQHATAFSWTGFQAFGTVLTGNLAGTFFPVLAWTLVWAVVATATTFLGGVLLAMLIESTGIKFKGFWRTIFVIVFAVPQFVTLLMMAQFLDYQGVFNNILMSIHLISSPINFIGASSSPMIARITVIVVNMWIGIPVSMLVSTAIIQNLPQDQIEAARIDGANVFQVFRSITFPQILFVMTPALIQQFIGNVNNFNVIYLLTNGNPLNPNYNGAGSTDLLVTWLYKLVFGQTQRYNAAAVLGILIFIVNATVSLIAYRRTNAFKEG</sequence>
<dbReference type="PANTHER" id="PTHR47314">
    <property type="entry name" value="MALTOSE/MALTODEXTRIN TRANSPORT SYSTEM PERMEASE PROTEIN MALF"/>
    <property type="match status" value="1"/>
</dbReference>
<feature type="transmembrane region" description="Helical" evidence="11">
    <location>
        <begin position="173"/>
        <end position="193"/>
    </location>
</feature>
<comment type="function">
    <text evidence="12">Part of the ABC transporter complex MalEFGK involved in maltose/maltodextrin import. Probably responsible for the translocation of the substrate across the membrane.</text>
</comment>
<feature type="transmembrane region" description="Helical" evidence="11">
    <location>
        <begin position="231"/>
        <end position="255"/>
    </location>
</feature>
<comment type="similarity">
    <text evidence="2 12">Belongs to the binding-protein-dependent transport system permease family. MalFG subfamily.</text>
</comment>
<keyword evidence="9 11" id="KW-1133">Transmembrane helix</keyword>
<evidence type="ECO:0000256" key="7">
    <source>
        <dbReference type="ARBA" id="ARBA00022856"/>
    </source>
</evidence>
<evidence type="ECO:0000313" key="14">
    <source>
        <dbReference type="EMBL" id="MFC4652065.1"/>
    </source>
</evidence>
<gene>
    <name evidence="14" type="ORF">ACFO26_04015</name>
</gene>
<dbReference type="EMBL" id="JBHSGD010000004">
    <property type="protein sequence ID" value="MFC4652065.1"/>
    <property type="molecule type" value="Genomic_DNA"/>
</dbReference>
<dbReference type="PANTHER" id="PTHR47314:SF1">
    <property type="entry name" value="MALTOSE_MALTODEXTRIN TRANSPORT SYSTEM PERMEASE PROTEIN MALF"/>
    <property type="match status" value="1"/>
</dbReference>
<evidence type="ECO:0000259" key="13">
    <source>
        <dbReference type="PROSITE" id="PS50928"/>
    </source>
</evidence>
<keyword evidence="7" id="KW-0571">Peptide transport</keyword>
<dbReference type="Proteomes" id="UP001595987">
    <property type="component" value="Unassembled WGS sequence"/>
</dbReference>
<feature type="transmembrane region" description="Helical" evidence="11">
    <location>
        <begin position="436"/>
        <end position="458"/>
    </location>
</feature>
<keyword evidence="8" id="KW-0653">Protein transport</keyword>
<feature type="transmembrane region" description="Helical" evidence="11">
    <location>
        <begin position="116"/>
        <end position="136"/>
    </location>
</feature>
<evidence type="ECO:0000256" key="6">
    <source>
        <dbReference type="ARBA" id="ARBA00022692"/>
    </source>
</evidence>
<evidence type="ECO:0000256" key="1">
    <source>
        <dbReference type="ARBA" id="ARBA00004651"/>
    </source>
</evidence>
<keyword evidence="15" id="KW-1185">Reference proteome</keyword>
<evidence type="ECO:0000256" key="3">
    <source>
        <dbReference type="ARBA" id="ARBA00022448"/>
    </source>
</evidence>
<dbReference type="PROSITE" id="PS50928">
    <property type="entry name" value="ABC_TM1"/>
    <property type="match status" value="1"/>
</dbReference>